<protein>
    <recommendedName>
        <fullName evidence="3">Antibiotic biosynthesis monooxygenase</fullName>
    </recommendedName>
</protein>
<evidence type="ECO:0000313" key="2">
    <source>
        <dbReference type="Proteomes" id="UP001370348"/>
    </source>
</evidence>
<accession>A0ABZ2M2F4</accession>
<dbReference type="EMBL" id="CP089984">
    <property type="protein sequence ID" value="WXB15989.1"/>
    <property type="molecule type" value="Genomic_DNA"/>
</dbReference>
<evidence type="ECO:0000313" key="1">
    <source>
        <dbReference type="EMBL" id="WXB15989.1"/>
    </source>
</evidence>
<gene>
    <name evidence="1" type="ORF">LZC94_01675</name>
</gene>
<keyword evidence="2" id="KW-1185">Reference proteome</keyword>
<sequence length="111" mass="12237">MTVWMIRYQVAEEGVAEVIRAVEAVFEAVRAKRPEGIRYAYYRRTGSTELVATLELDGAENPLFGIAAARELQATVAKWVVGEAPAPQPLDLLGAYGYDSLPEAARRPRTN</sequence>
<dbReference type="RefSeq" id="WP_394825619.1">
    <property type="nucleotide sequence ID" value="NZ_CP089984.1"/>
</dbReference>
<organism evidence="1 2">
    <name type="scientific">Pendulispora albinea</name>
    <dbReference type="NCBI Taxonomy" id="2741071"/>
    <lineage>
        <taxon>Bacteria</taxon>
        <taxon>Pseudomonadati</taxon>
        <taxon>Myxococcota</taxon>
        <taxon>Myxococcia</taxon>
        <taxon>Myxococcales</taxon>
        <taxon>Sorangiineae</taxon>
        <taxon>Pendulisporaceae</taxon>
        <taxon>Pendulispora</taxon>
    </lineage>
</organism>
<name>A0ABZ2M2F4_9BACT</name>
<evidence type="ECO:0008006" key="3">
    <source>
        <dbReference type="Google" id="ProtNLM"/>
    </source>
</evidence>
<dbReference type="Proteomes" id="UP001370348">
    <property type="component" value="Chromosome"/>
</dbReference>
<proteinExistence type="predicted"/>
<reference evidence="1 2" key="1">
    <citation type="submission" date="2021-12" db="EMBL/GenBank/DDBJ databases">
        <title>Discovery of the Pendulisporaceae a myxobacterial family with distinct sporulation behavior and unique specialized metabolism.</title>
        <authorList>
            <person name="Garcia R."/>
            <person name="Popoff A."/>
            <person name="Bader C.D."/>
            <person name="Loehr J."/>
            <person name="Walesch S."/>
            <person name="Walt C."/>
            <person name="Boldt J."/>
            <person name="Bunk B."/>
            <person name="Haeckl F.J.F.P.J."/>
            <person name="Gunesch A.P."/>
            <person name="Birkelbach J."/>
            <person name="Nuebel U."/>
            <person name="Pietschmann T."/>
            <person name="Bach T."/>
            <person name="Mueller R."/>
        </authorList>
    </citation>
    <scope>NUCLEOTIDE SEQUENCE [LARGE SCALE GENOMIC DNA]</scope>
    <source>
        <strain evidence="1 2">MSr11954</strain>
    </source>
</reference>